<proteinExistence type="predicted"/>
<dbReference type="RefSeq" id="XP_067818346.1">
    <property type="nucleotide sequence ID" value="XM_067966729.1"/>
</dbReference>
<dbReference type="GeneID" id="94352400"/>
<evidence type="ECO:0000313" key="2">
    <source>
        <dbReference type="EMBL" id="TDH68847.1"/>
    </source>
</evidence>
<dbReference type="AlphaFoldDB" id="A0A976FL80"/>
<dbReference type="EMBL" id="SHOA02000016">
    <property type="protein sequence ID" value="TDH68847.1"/>
    <property type="molecule type" value="Genomic_DNA"/>
</dbReference>
<feature type="region of interest" description="Disordered" evidence="1">
    <location>
        <begin position="1"/>
        <end position="49"/>
    </location>
</feature>
<organism evidence="2 3">
    <name type="scientific">Bremia lactucae</name>
    <name type="common">Lettuce downy mildew</name>
    <dbReference type="NCBI Taxonomy" id="4779"/>
    <lineage>
        <taxon>Eukaryota</taxon>
        <taxon>Sar</taxon>
        <taxon>Stramenopiles</taxon>
        <taxon>Oomycota</taxon>
        <taxon>Peronosporomycetes</taxon>
        <taxon>Peronosporales</taxon>
        <taxon>Peronosporaceae</taxon>
        <taxon>Bremia</taxon>
    </lineage>
</organism>
<reference evidence="2 3" key="1">
    <citation type="journal article" date="2021" name="Genome Biol.">
        <title>AFLAP: assembly-free linkage analysis pipeline using k-mers from genome sequencing data.</title>
        <authorList>
            <person name="Fletcher K."/>
            <person name="Zhang L."/>
            <person name="Gil J."/>
            <person name="Han R."/>
            <person name="Cavanaugh K."/>
            <person name="Michelmore R."/>
        </authorList>
    </citation>
    <scope>NUCLEOTIDE SEQUENCE [LARGE SCALE GENOMIC DNA]</scope>
    <source>
        <strain evidence="2 3">SF5</strain>
    </source>
</reference>
<gene>
    <name evidence="2" type="ORF">CCR75_008679</name>
</gene>
<dbReference type="Proteomes" id="UP000294530">
    <property type="component" value="Unassembled WGS sequence"/>
</dbReference>
<name>A0A976FL80_BRELC</name>
<feature type="compositionally biased region" description="Low complexity" evidence="1">
    <location>
        <begin position="193"/>
        <end position="208"/>
    </location>
</feature>
<accession>A0A976FL80</accession>
<evidence type="ECO:0000313" key="3">
    <source>
        <dbReference type="Proteomes" id="UP000294530"/>
    </source>
</evidence>
<comment type="caution">
    <text evidence="2">The sequence shown here is derived from an EMBL/GenBank/DDBJ whole genome shotgun (WGS) entry which is preliminary data.</text>
</comment>
<evidence type="ECO:0000256" key="1">
    <source>
        <dbReference type="SAM" id="MobiDB-lite"/>
    </source>
</evidence>
<protein>
    <submittedName>
        <fullName evidence="2">Uncharacterized protein</fullName>
    </submittedName>
</protein>
<keyword evidence="3" id="KW-1185">Reference proteome</keyword>
<sequence>MATDQQNTAKLRETVTAGSRAPPFASGPVAMVNQPRPGFNTPGQFPGHAVRAAPTQLSTPLVPQRHLVAPTASVSSDMLPSLFGDSRNSRLDSTDDIFAQSAPAGVHSAAELFGQNSHAAFGRFRSGTSDLFSRQQVRCEIPTQQLSQQDDYEILFSSPKKLSKTATPLISRHPSSHGFLHSASKSAPPPTHSQSTQQYPSYIQQSPSLTFGQAPPPTAPILKFGDSHRSESIRSSTSEAQKCQEPSEAVCLATSTPSPGLSQITLEIPSSDKLVHDFLKFQVHERFARFANYPATSKLLCSDIPDTVEGLKALYVQQRWKTLTKKSLQMLQDPRKHIDVVLEIKSWWLAGLIKEGHYDNAASVLDQIGDLDELPVLGGSTSFVHIRLLLLQALLSKCQGKIVNHEKQLFHLILRLQGARQQNNWQVFENVDKEIFARWLRIAQFALANHLVHQQKFRLALRVSSQIDVSLGTFAVPMNVEK</sequence>
<dbReference type="OrthoDB" id="428342at2759"/>
<dbReference type="KEGG" id="blac:94352400"/>
<feature type="region of interest" description="Disordered" evidence="1">
    <location>
        <begin position="165"/>
        <end position="246"/>
    </location>
</feature>